<dbReference type="RefSeq" id="XP_003059490.1">
    <property type="nucleotide sequence ID" value="XM_003059444.1"/>
</dbReference>
<keyword evidence="3" id="KW-1185">Reference proteome</keyword>
<organism evidence="3">
    <name type="scientific">Micromonas pusilla (strain CCMP1545)</name>
    <name type="common">Picoplanktonic green alga</name>
    <dbReference type="NCBI Taxonomy" id="564608"/>
    <lineage>
        <taxon>Eukaryota</taxon>
        <taxon>Viridiplantae</taxon>
        <taxon>Chlorophyta</taxon>
        <taxon>Mamiellophyceae</taxon>
        <taxon>Mamiellales</taxon>
        <taxon>Mamiellaceae</taxon>
        <taxon>Micromonas</taxon>
    </lineage>
</organism>
<dbReference type="Gene3D" id="2.60.120.620">
    <property type="entry name" value="q2cbj1_9rhob like domain"/>
    <property type="match status" value="1"/>
</dbReference>
<dbReference type="GeneID" id="9684634"/>
<evidence type="ECO:0000313" key="3">
    <source>
        <dbReference type="Proteomes" id="UP000001876"/>
    </source>
</evidence>
<gene>
    <name evidence="2" type="ORF">MICPUCDRAFT_58798</name>
</gene>
<sequence>MGRGADAAGGDPVAAAVAAEKAAAEAATSPPSPPSSSSRDWHFLPYPVGHRKRASFVRHYETLLAARADAAARHAYVPSVRAALDGDGFASLRRLNVLTFDPAAHPVLRAFRALIGVADDADLSRAHLSFRDFSRRSSHLDDKASLLAPLARDSPARDAFVDAYDALVLAVVAPAVAAAMGPELEDAILYAAFPCVRVQQPCEFHTIRAHVDSMYNHPEGSVNCWLPLTSAFGANTLQLESAPGAEDFRPLELDHGAVAMFHGHSVAHFTVANTTDETRVSLDFRVVPRSVHDPSAECTARKGPGDASARQCYNVSGYYSAARRGDDGIWRKVVSGRPSARHGFPHRNDEMA</sequence>
<evidence type="ECO:0000256" key="1">
    <source>
        <dbReference type="SAM" id="MobiDB-lite"/>
    </source>
</evidence>
<dbReference type="EMBL" id="GG663740">
    <property type="protein sequence ID" value="EEH56622.1"/>
    <property type="molecule type" value="Genomic_DNA"/>
</dbReference>
<feature type="region of interest" description="Disordered" evidence="1">
    <location>
        <begin position="19"/>
        <end position="40"/>
    </location>
</feature>
<protein>
    <submittedName>
        <fullName evidence="2">Predicted protein</fullName>
    </submittedName>
</protein>
<dbReference type="AlphaFoldDB" id="C1MUG5"/>
<dbReference type="SUPFAM" id="SSF51197">
    <property type="entry name" value="Clavaminate synthase-like"/>
    <property type="match status" value="1"/>
</dbReference>
<dbReference type="OrthoDB" id="10260017at2759"/>
<evidence type="ECO:0000313" key="2">
    <source>
        <dbReference type="EMBL" id="EEH56622.1"/>
    </source>
</evidence>
<proteinExistence type="predicted"/>
<dbReference type="KEGG" id="mpp:MICPUCDRAFT_58798"/>
<accession>C1MUG5</accession>
<name>C1MUG5_MICPC</name>
<feature type="compositionally biased region" description="Low complexity" evidence="1">
    <location>
        <begin position="19"/>
        <end position="29"/>
    </location>
</feature>
<reference evidence="2 3" key="1">
    <citation type="journal article" date="2009" name="Science">
        <title>Green evolution and dynamic adaptations revealed by genomes of the marine picoeukaryotes Micromonas.</title>
        <authorList>
            <person name="Worden A.Z."/>
            <person name="Lee J.H."/>
            <person name="Mock T."/>
            <person name="Rouze P."/>
            <person name="Simmons M.P."/>
            <person name="Aerts A.L."/>
            <person name="Allen A.E."/>
            <person name="Cuvelier M.L."/>
            <person name="Derelle E."/>
            <person name="Everett M.V."/>
            <person name="Foulon E."/>
            <person name="Grimwood J."/>
            <person name="Gundlach H."/>
            <person name="Henrissat B."/>
            <person name="Napoli C."/>
            <person name="McDonald S.M."/>
            <person name="Parker M.S."/>
            <person name="Rombauts S."/>
            <person name="Salamov A."/>
            <person name="Von Dassow P."/>
            <person name="Badger J.H."/>
            <person name="Coutinho P.M."/>
            <person name="Demir E."/>
            <person name="Dubchak I."/>
            <person name="Gentemann C."/>
            <person name="Eikrem W."/>
            <person name="Gready J.E."/>
            <person name="John U."/>
            <person name="Lanier W."/>
            <person name="Lindquist E.A."/>
            <person name="Lucas S."/>
            <person name="Mayer K.F."/>
            <person name="Moreau H."/>
            <person name="Not F."/>
            <person name="Otillar R."/>
            <person name="Panaud O."/>
            <person name="Pangilinan J."/>
            <person name="Paulsen I."/>
            <person name="Piegu B."/>
            <person name="Poliakov A."/>
            <person name="Robbens S."/>
            <person name="Schmutz J."/>
            <person name="Toulza E."/>
            <person name="Wyss T."/>
            <person name="Zelensky A."/>
            <person name="Zhou K."/>
            <person name="Armbrust E.V."/>
            <person name="Bhattacharya D."/>
            <person name="Goodenough U.W."/>
            <person name="Van de Peer Y."/>
            <person name="Grigoriev I.V."/>
        </authorList>
    </citation>
    <scope>NUCLEOTIDE SEQUENCE [LARGE SCALE GENOMIC DNA]</scope>
    <source>
        <strain evidence="2 3">CCMP1545</strain>
    </source>
</reference>
<dbReference type="eggNOG" id="ENOG502S8PR">
    <property type="taxonomic scope" value="Eukaryota"/>
</dbReference>
<dbReference type="Proteomes" id="UP000001876">
    <property type="component" value="Unassembled WGS sequence"/>
</dbReference>
<dbReference type="OMA" id="FHTIRAH"/>